<evidence type="ECO:0000256" key="5">
    <source>
        <dbReference type="ARBA" id="ARBA00022989"/>
    </source>
</evidence>
<feature type="transmembrane region" description="Helical" evidence="8">
    <location>
        <begin position="28"/>
        <end position="46"/>
    </location>
</feature>
<keyword evidence="7 8" id="KW-0472">Membrane</keyword>
<gene>
    <name evidence="9" type="ORF">SAMN04489723_101249</name>
</gene>
<feature type="transmembrane region" description="Helical" evidence="8">
    <location>
        <begin position="183"/>
        <end position="202"/>
    </location>
</feature>
<evidence type="ECO:0000256" key="8">
    <source>
        <dbReference type="SAM" id="Phobius"/>
    </source>
</evidence>
<dbReference type="EMBL" id="FOKK01000001">
    <property type="protein sequence ID" value="SFA77009.1"/>
    <property type="molecule type" value="Genomic_DNA"/>
</dbReference>
<proteinExistence type="predicted"/>
<dbReference type="OrthoDB" id="9810952at2"/>
<accession>A0A1I0VKH9</accession>
<feature type="transmembrane region" description="Helical" evidence="8">
    <location>
        <begin position="336"/>
        <end position="358"/>
    </location>
</feature>
<sequence>MKLKLKIFTNPDRNILFLKKVIKVQEKIVQVSSILAFGILLFHLGYSIDPQDQVATSTLFNISLILIGIGYFVKVLLVEKSIIPARVILELLLSLILIITALIRWNLLGDEMTRLVLDFTAHYHLINGLVIVLFFIELSKFSLTVNELKLSPSLVFILSFVILILVGAGLLSLPEATTRDISFIDALFTSTSAVCVTGLIVLDTAKDFTFFGQVVIMILFQIGGLGIMVFTSFFGFFFKGSYSIENRLFIRDYINENNVNEIYTTLFKIISFTVLVEGICAVMIYHFTDAAEFSGKGDQLFFALFHAISAFCNAGFSTLSSGLYQEGFREAYNMHLVIALAIVLGGIGFPVVLNYYSYVKHLVVGYSKSVLGIEKYRHTPRVSSVNTRLVVYTTGILLAVGMVVYAISEQDATLKGLSTYGKFVTTVFGAVTPRTAGFNTVDMRELAVPTILVYLFLMWIGASPGSTGGGLKTSTFAVAMLNTFSIASGKTRVEVFRRQITNETLKKAFAVISLSVLVMGLGVFFLMVFDPKLPMIDVAFEVFSAFSTVGLTLGITPQLSLGSKLVLMAIMLIGRVGTLTILVAIVRKIGEQRYKYPEETVFIT</sequence>
<keyword evidence="4 8" id="KW-0812">Transmembrane</keyword>
<feature type="transmembrane region" description="Helical" evidence="8">
    <location>
        <begin position="389"/>
        <end position="408"/>
    </location>
</feature>
<evidence type="ECO:0000256" key="1">
    <source>
        <dbReference type="ARBA" id="ARBA00004651"/>
    </source>
</evidence>
<keyword evidence="5 8" id="KW-1133">Transmembrane helix</keyword>
<dbReference type="InterPro" id="IPR003445">
    <property type="entry name" value="Cat_transpt"/>
</dbReference>
<feature type="transmembrane region" description="Helical" evidence="8">
    <location>
        <begin position="508"/>
        <end position="529"/>
    </location>
</feature>
<protein>
    <submittedName>
        <fullName evidence="9">Potassium uptake protein, TrkH family</fullName>
    </submittedName>
</protein>
<feature type="transmembrane region" description="Helical" evidence="8">
    <location>
        <begin position="58"/>
        <end position="77"/>
    </location>
</feature>
<feature type="transmembrane region" description="Helical" evidence="8">
    <location>
        <begin position="266"/>
        <end position="288"/>
    </location>
</feature>
<feature type="transmembrane region" description="Helical" evidence="8">
    <location>
        <begin position="150"/>
        <end position="171"/>
    </location>
</feature>
<evidence type="ECO:0000313" key="9">
    <source>
        <dbReference type="EMBL" id="SFA77009.1"/>
    </source>
</evidence>
<dbReference type="RefSeq" id="WP_092894351.1">
    <property type="nucleotide sequence ID" value="NZ_FOKK01000001.1"/>
</dbReference>
<dbReference type="GO" id="GO:0005886">
    <property type="term" value="C:plasma membrane"/>
    <property type="evidence" value="ECO:0007669"/>
    <property type="project" value="UniProtKB-SubCell"/>
</dbReference>
<evidence type="ECO:0000256" key="4">
    <source>
        <dbReference type="ARBA" id="ARBA00022692"/>
    </source>
</evidence>
<keyword evidence="3" id="KW-1003">Cell membrane</keyword>
<dbReference type="AlphaFoldDB" id="A0A1I0VKH9"/>
<dbReference type="Pfam" id="PF02386">
    <property type="entry name" value="TrkH"/>
    <property type="match status" value="1"/>
</dbReference>
<comment type="subcellular location">
    <subcellularLocation>
        <location evidence="1">Cell membrane</location>
        <topology evidence="1">Multi-pass membrane protein</topology>
    </subcellularLocation>
</comment>
<feature type="transmembrane region" description="Helical" evidence="8">
    <location>
        <begin position="89"/>
        <end position="107"/>
    </location>
</feature>
<evidence type="ECO:0000313" key="10">
    <source>
        <dbReference type="Proteomes" id="UP000198790"/>
    </source>
</evidence>
<keyword evidence="10" id="KW-1185">Reference proteome</keyword>
<dbReference type="PANTHER" id="PTHR32024">
    <property type="entry name" value="TRK SYSTEM POTASSIUM UPTAKE PROTEIN TRKG-RELATED"/>
    <property type="match status" value="1"/>
</dbReference>
<keyword evidence="2" id="KW-0813">Transport</keyword>
<feature type="transmembrane region" description="Helical" evidence="8">
    <location>
        <begin position="214"/>
        <end position="238"/>
    </location>
</feature>
<reference evidence="9 10" key="1">
    <citation type="submission" date="2016-10" db="EMBL/GenBank/DDBJ databases">
        <authorList>
            <person name="de Groot N.N."/>
        </authorList>
    </citation>
    <scope>NUCLEOTIDE SEQUENCE [LARGE SCALE GENOMIC DNA]</scope>
    <source>
        <strain evidence="9 10">DSM 23399</strain>
    </source>
</reference>
<name>A0A1I0VKH9_9BACT</name>
<evidence type="ECO:0000256" key="2">
    <source>
        <dbReference type="ARBA" id="ARBA00022448"/>
    </source>
</evidence>
<evidence type="ECO:0000256" key="7">
    <source>
        <dbReference type="ARBA" id="ARBA00023136"/>
    </source>
</evidence>
<dbReference type="STRING" id="237018.SAMN04489723_101249"/>
<feature type="transmembrane region" description="Helical" evidence="8">
    <location>
        <begin position="300"/>
        <end position="324"/>
    </location>
</feature>
<feature type="transmembrane region" description="Helical" evidence="8">
    <location>
        <begin position="565"/>
        <end position="586"/>
    </location>
</feature>
<feature type="transmembrane region" description="Helical" evidence="8">
    <location>
        <begin position="119"/>
        <end position="138"/>
    </location>
</feature>
<dbReference type="GO" id="GO:0030001">
    <property type="term" value="P:metal ion transport"/>
    <property type="evidence" value="ECO:0007669"/>
    <property type="project" value="UniProtKB-ARBA"/>
</dbReference>
<dbReference type="GO" id="GO:0008324">
    <property type="term" value="F:monoatomic cation transmembrane transporter activity"/>
    <property type="evidence" value="ECO:0007669"/>
    <property type="project" value="InterPro"/>
</dbReference>
<dbReference type="PANTHER" id="PTHR32024:SF1">
    <property type="entry name" value="KTR SYSTEM POTASSIUM UPTAKE PROTEIN B"/>
    <property type="match status" value="1"/>
</dbReference>
<feature type="transmembrane region" description="Helical" evidence="8">
    <location>
        <begin position="446"/>
        <end position="462"/>
    </location>
</feature>
<evidence type="ECO:0000256" key="6">
    <source>
        <dbReference type="ARBA" id="ARBA00023065"/>
    </source>
</evidence>
<evidence type="ECO:0000256" key="3">
    <source>
        <dbReference type="ARBA" id="ARBA00022475"/>
    </source>
</evidence>
<keyword evidence="6" id="KW-0406">Ion transport</keyword>
<dbReference type="Proteomes" id="UP000198790">
    <property type="component" value="Unassembled WGS sequence"/>
</dbReference>
<organism evidence="9 10">
    <name type="scientific">Algoriphagus aquimarinus</name>
    <dbReference type="NCBI Taxonomy" id="237018"/>
    <lineage>
        <taxon>Bacteria</taxon>
        <taxon>Pseudomonadati</taxon>
        <taxon>Bacteroidota</taxon>
        <taxon>Cytophagia</taxon>
        <taxon>Cytophagales</taxon>
        <taxon>Cyclobacteriaceae</taxon>
        <taxon>Algoriphagus</taxon>
    </lineage>
</organism>